<evidence type="ECO:0008006" key="11">
    <source>
        <dbReference type="Google" id="ProtNLM"/>
    </source>
</evidence>
<dbReference type="Proteomes" id="UP000199328">
    <property type="component" value="Unassembled WGS sequence"/>
</dbReference>
<feature type="transmembrane region" description="Helical" evidence="8">
    <location>
        <begin position="127"/>
        <end position="149"/>
    </location>
</feature>
<feature type="transmembrane region" description="Helical" evidence="8">
    <location>
        <begin position="170"/>
        <end position="193"/>
    </location>
</feature>
<gene>
    <name evidence="9" type="ORF">SAMN05216257_102101</name>
</gene>
<organism evidence="9 10">
    <name type="scientific">Meinhardsimonia xiamenensis</name>
    <dbReference type="NCBI Taxonomy" id="990712"/>
    <lineage>
        <taxon>Bacteria</taxon>
        <taxon>Pseudomonadati</taxon>
        <taxon>Pseudomonadota</taxon>
        <taxon>Alphaproteobacteria</taxon>
        <taxon>Rhodobacterales</taxon>
        <taxon>Paracoccaceae</taxon>
        <taxon>Meinhardsimonia</taxon>
    </lineage>
</organism>
<evidence type="ECO:0000256" key="8">
    <source>
        <dbReference type="SAM" id="Phobius"/>
    </source>
</evidence>
<feature type="transmembrane region" description="Helical" evidence="8">
    <location>
        <begin position="199"/>
        <end position="219"/>
    </location>
</feature>
<dbReference type="GO" id="GO:0055085">
    <property type="term" value="P:transmembrane transport"/>
    <property type="evidence" value="ECO:0007669"/>
    <property type="project" value="InterPro"/>
</dbReference>
<feature type="transmembrane region" description="Helical" evidence="8">
    <location>
        <begin position="285"/>
        <end position="305"/>
    </location>
</feature>
<name>A0A1G9AEE2_9RHOB</name>
<feature type="transmembrane region" description="Helical" evidence="8">
    <location>
        <begin position="226"/>
        <end position="247"/>
    </location>
</feature>
<evidence type="ECO:0000256" key="3">
    <source>
        <dbReference type="ARBA" id="ARBA00022448"/>
    </source>
</evidence>
<dbReference type="RefSeq" id="WP_092498612.1">
    <property type="nucleotide sequence ID" value="NZ_FNFV01000002.1"/>
</dbReference>
<evidence type="ECO:0000256" key="1">
    <source>
        <dbReference type="ARBA" id="ARBA00004651"/>
    </source>
</evidence>
<dbReference type="AlphaFoldDB" id="A0A1G9AEE2"/>
<keyword evidence="6 8" id="KW-1133">Transmembrane helix</keyword>
<dbReference type="STRING" id="990712.SAMN05216257_102101"/>
<feature type="transmembrane region" description="Helical" evidence="8">
    <location>
        <begin position="67"/>
        <end position="88"/>
    </location>
</feature>
<reference evidence="10" key="1">
    <citation type="submission" date="2016-10" db="EMBL/GenBank/DDBJ databases">
        <authorList>
            <person name="Varghese N."/>
            <person name="Submissions S."/>
        </authorList>
    </citation>
    <scope>NUCLEOTIDE SEQUENCE [LARGE SCALE GENOMIC DNA]</scope>
    <source>
        <strain evidence="10">CGMCC 1.10789</strain>
    </source>
</reference>
<feature type="transmembrane region" description="Helical" evidence="8">
    <location>
        <begin position="259"/>
        <end position="278"/>
    </location>
</feature>
<dbReference type="InterPro" id="IPR004776">
    <property type="entry name" value="Mem_transp_PIN-like"/>
</dbReference>
<comment type="similarity">
    <text evidence="2">Belongs to the auxin efflux carrier (TC 2.A.69) family.</text>
</comment>
<evidence type="ECO:0000313" key="9">
    <source>
        <dbReference type="EMBL" id="SDK25638.1"/>
    </source>
</evidence>
<dbReference type="EMBL" id="FNFV01000002">
    <property type="protein sequence ID" value="SDK25638.1"/>
    <property type="molecule type" value="Genomic_DNA"/>
</dbReference>
<dbReference type="Gene3D" id="1.20.1530.20">
    <property type="match status" value="2"/>
</dbReference>
<sequence length="309" mass="32270">MQALIDIVLPVFLVLGLGYAARWRKLIGEGEIAALMRFAQGFAIPCLLFLAIARLDLQESFRPALLISYYASAVAAFLVGLCGARSLFGRPWEDSVAIGFCCLFSNSVLLGLPIAERAYGAPTLASNYAIVALNAPVCYGIGITAIELVRARGNGLVAALRTVARSLARNALMLGIALGFVANVTGLALPGAVVEGLELMARAALPAALFGLGGVLYAYRPEGDALTIAFVCAVSLLLTPALAWLIGHELGLAKEQMRAAVITAATPPGVNAYLFANIYGVARRVAATSVLAGTAASLLTIWLWLAVLP</sequence>
<evidence type="ECO:0000256" key="2">
    <source>
        <dbReference type="ARBA" id="ARBA00010145"/>
    </source>
</evidence>
<evidence type="ECO:0000313" key="10">
    <source>
        <dbReference type="Proteomes" id="UP000199328"/>
    </source>
</evidence>
<keyword evidence="3" id="KW-0813">Transport</keyword>
<keyword evidence="5 8" id="KW-0812">Transmembrane</keyword>
<feature type="transmembrane region" description="Helical" evidence="8">
    <location>
        <begin position="35"/>
        <end position="55"/>
    </location>
</feature>
<evidence type="ECO:0000256" key="6">
    <source>
        <dbReference type="ARBA" id="ARBA00022989"/>
    </source>
</evidence>
<dbReference type="PANTHER" id="PTHR36838:SF3">
    <property type="entry name" value="TRANSPORTER AUXIN EFFLUX CARRIER EC FAMILY"/>
    <property type="match status" value="1"/>
</dbReference>
<comment type="subcellular location">
    <subcellularLocation>
        <location evidence="1">Cell membrane</location>
        <topology evidence="1">Multi-pass membrane protein</topology>
    </subcellularLocation>
</comment>
<dbReference type="Pfam" id="PF03547">
    <property type="entry name" value="Mem_trans"/>
    <property type="match status" value="1"/>
</dbReference>
<dbReference type="InterPro" id="IPR038770">
    <property type="entry name" value="Na+/solute_symporter_sf"/>
</dbReference>
<keyword evidence="10" id="KW-1185">Reference proteome</keyword>
<evidence type="ECO:0000256" key="7">
    <source>
        <dbReference type="ARBA" id="ARBA00023136"/>
    </source>
</evidence>
<feature type="transmembrane region" description="Helical" evidence="8">
    <location>
        <begin position="95"/>
        <end position="115"/>
    </location>
</feature>
<proteinExistence type="inferred from homology"/>
<dbReference type="OrthoDB" id="9810457at2"/>
<dbReference type="GO" id="GO:0005886">
    <property type="term" value="C:plasma membrane"/>
    <property type="evidence" value="ECO:0007669"/>
    <property type="project" value="UniProtKB-SubCell"/>
</dbReference>
<dbReference type="PANTHER" id="PTHR36838">
    <property type="entry name" value="AUXIN EFFLUX CARRIER FAMILY PROTEIN"/>
    <property type="match status" value="1"/>
</dbReference>
<keyword evidence="4" id="KW-1003">Cell membrane</keyword>
<evidence type="ECO:0000256" key="4">
    <source>
        <dbReference type="ARBA" id="ARBA00022475"/>
    </source>
</evidence>
<feature type="transmembrane region" description="Helical" evidence="8">
    <location>
        <begin position="6"/>
        <end position="23"/>
    </location>
</feature>
<keyword evidence="7 8" id="KW-0472">Membrane</keyword>
<protein>
    <recommendedName>
        <fullName evidence="11">Malonate transporter</fullName>
    </recommendedName>
</protein>
<evidence type="ECO:0000256" key="5">
    <source>
        <dbReference type="ARBA" id="ARBA00022692"/>
    </source>
</evidence>
<accession>A0A1G9AEE2</accession>